<feature type="compositionally biased region" description="Low complexity" evidence="6">
    <location>
        <begin position="274"/>
        <end position="292"/>
    </location>
</feature>
<dbReference type="GO" id="GO:0006417">
    <property type="term" value="P:regulation of translation"/>
    <property type="evidence" value="ECO:0007669"/>
    <property type="project" value="TreeGrafter"/>
</dbReference>
<evidence type="ECO:0000256" key="5">
    <source>
        <dbReference type="PROSITE-ProRule" id="PRU00176"/>
    </source>
</evidence>
<protein>
    <recommendedName>
        <fullName evidence="7">RRM domain-containing protein</fullName>
    </recommendedName>
</protein>
<accession>A0A914BJ62</accession>
<feature type="compositionally biased region" description="Low complexity" evidence="6">
    <location>
        <begin position="310"/>
        <end position="367"/>
    </location>
</feature>
<feature type="region of interest" description="Disordered" evidence="6">
    <location>
        <begin position="195"/>
        <end position="548"/>
    </location>
</feature>
<feature type="compositionally biased region" description="Gly residues" evidence="6">
    <location>
        <begin position="255"/>
        <end position="268"/>
    </location>
</feature>
<feature type="compositionally biased region" description="Low complexity" evidence="6">
    <location>
        <begin position="240"/>
        <end position="254"/>
    </location>
</feature>
<feature type="domain" description="RRM" evidence="7">
    <location>
        <begin position="119"/>
        <end position="197"/>
    </location>
</feature>
<dbReference type="InterPro" id="IPR000504">
    <property type="entry name" value="RRM_dom"/>
</dbReference>
<feature type="compositionally biased region" description="Gly residues" evidence="6">
    <location>
        <begin position="206"/>
        <end position="217"/>
    </location>
</feature>
<evidence type="ECO:0000313" key="8">
    <source>
        <dbReference type="EnsemblMetazoa" id="XP_038076149.1"/>
    </source>
</evidence>
<evidence type="ECO:0000256" key="3">
    <source>
        <dbReference type="ARBA" id="ARBA00022737"/>
    </source>
</evidence>
<dbReference type="OMA" id="AMPNMMN"/>
<feature type="compositionally biased region" description="Low complexity" evidence="6">
    <location>
        <begin position="489"/>
        <end position="520"/>
    </location>
</feature>
<proteinExistence type="predicted"/>
<feature type="domain" description="RRM" evidence="7">
    <location>
        <begin position="22"/>
        <end position="105"/>
    </location>
</feature>
<dbReference type="RefSeq" id="XP_038076149.1">
    <property type="nucleotide sequence ID" value="XM_038220221.1"/>
</dbReference>
<dbReference type="SUPFAM" id="SSF54928">
    <property type="entry name" value="RNA-binding domain, RBD"/>
    <property type="match status" value="2"/>
</dbReference>
<evidence type="ECO:0000256" key="2">
    <source>
        <dbReference type="ARBA" id="ARBA00022490"/>
    </source>
</evidence>
<organism evidence="8 9">
    <name type="scientific">Patiria miniata</name>
    <name type="common">Bat star</name>
    <name type="synonym">Asterina miniata</name>
    <dbReference type="NCBI Taxonomy" id="46514"/>
    <lineage>
        <taxon>Eukaryota</taxon>
        <taxon>Metazoa</taxon>
        <taxon>Echinodermata</taxon>
        <taxon>Eleutherozoa</taxon>
        <taxon>Asterozoa</taxon>
        <taxon>Asteroidea</taxon>
        <taxon>Valvatacea</taxon>
        <taxon>Valvatida</taxon>
        <taxon>Asterinidae</taxon>
        <taxon>Patiria</taxon>
    </lineage>
</organism>
<dbReference type="Pfam" id="PF00076">
    <property type="entry name" value="RRM_1"/>
    <property type="match status" value="2"/>
</dbReference>
<dbReference type="Proteomes" id="UP000887568">
    <property type="component" value="Unplaced"/>
</dbReference>
<dbReference type="AlphaFoldDB" id="A0A914BJ62"/>
<evidence type="ECO:0000256" key="4">
    <source>
        <dbReference type="ARBA" id="ARBA00022884"/>
    </source>
</evidence>
<dbReference type="EnsemblMetazoa" id="XM_038220221.1">
    <property type="protein sequence ID" value="XP_038076149.1"/>
    <property type="gene ID" value="LOC119744349"/>
</dbReference>
<keyword evidence="4 5" id="KW-0694">RNA-binding</keyword>
<keyword evidence="9" id="KW-1185">Reference proteome</keyword>
<feature type="region of interest" description="Disordered" evidence="6">
    <location>
        <begin position="90"/>
        <end position="117"/>
    </location>
</feature>
<evidence type="ECO:0000256" key="6">
    <source>
        <dbReference type="SAM" id="MobiDB-lite"/>
    </source>
</evidence>
<comment type="subcellular location">
    <subcellularLocation>
        <location evidence="1">Cytoplasm</location>
    </subcellularLocation>
</comment>
<dbReference type="InterPro" id="IPR012677">
    <property type="entry name" value="Nucleotide-bd_a/b_plait_sf"/>
</dbReference>
<dbReference type="PANTHER" id="PTHR48032:SF18">
    <property type="entry name" value="RRM DOMAIN-CONTAINING PROTEIN"/>
    <property type="match status" value="1"/>
</dbReference>
<evidence type="ECO:0000259" key="7">
    <source>
        <dbReference type="PROSITE" id="PS50102"/>
    </source>
</evidence>
<feature type="compositionally biased region" description="Polar residues" evidence="6">
    <location>
        <begin position="458"/>
        <end position="470"/>
    </location>
</feature>
<feature type="compositionally biased region" description="Low complexity" evidence="6">
    <location>
        <begin position="398"/>
        <end position="408"/>
    </location>
</feature>
<sequence>MNIVLNKPDARRGRDNMGEEPGKLFIGAVSSQVSKEEFQAFFEKFGEVSDIVLMIDKDTNRNRGFGFVTFKDPSCATKILSSPQPLKLHGRALDPKPSVQRGQLVPPPDRPPQNRSLDKKVFVGGVSQSTDDAALKNYFNSNNYPVKEVVLMHDNLTLKSRGFGFVTFLDDATVESVCRQRFFNIDNKTVECKKAEPRGGKHDMGPGHGGGPGGPGGNFNQMQRGGPHGGGPNMGGGYNQGWNQNPNYGNNQFNQGGGNYGQQGGWGGQPQQPPMGNYGQQPQQQQQQQGGFMPRGGTMPNQGGFGGQYNNGNAGYNQQRPQPQQGGYGYNQQQPQQQQPQQQQQPLPQQQPPQQQQQPQGNYGRPNARGDGHPPKSPRFAKSLGQPQNYNSYGNYGQQQPSQQQQQPDSYRNQAPAQTNQGYNTGNYGGQTQGTYPQSAGNMGNYPQEASGYGPQRVNYNQPQTNFTQPQGGGYGADMSGGFTAPAPQQQQQQQQQQPQQHQQQTQQQNYQPQQDNTQDMYSGGPAAPGNFARGGNNAALPFHPYRR</sequence>
<dbReference type="GO" id="GO:0003729">
    <property type="term" value="F:mRNA binding"/>
    <property type="evidence" value="ECO:0007669"/>
    <property type="project" value="TreeGrafter"/>
</dbReference>
<dbReference type="Gene3D" id="3.30.70.330">
    <property type="match status" value="2"/>
</dbReference>
<dbReference type="PROSITE" id="PS50102">
    <property type="entry name" value="RRM"/>
    <property type="match status" value="2"/>
</dbReference>
<dbReference type="SMART" id="SM00360">
    <property type="entry name" value="RRM"/>
    <property type="match status" value="2"/>
</dbReference>
<reference evidence="8" key="1">
    <citation type="submission" date="2022-11" db="UniProtKB">
        <authorList>
            <consortium name="EnsemblMetazoa"/>
        </authorList>
    </citation>
    <scope>IDENTIFICATION</scope>
</reference>
<dbReference type="InterPro" id="IPR035979">
    <property type="entry name" value="RBD_domain_sf"/>
</dbReference>
<dbReference type="GO" id="GO:0005737">
    <property type="term" value="C:cytoplasm"/>
    <property type="evidence" value="ECO:0007669"/>
    <property type="project" value="UniProtKB-SubCell"/>
</dbReference>
<evidence type="ECO:0000256" key="1">
    <source>
        <dbReference type="ARBA" id="ARBA00004496"/>
    </source>
</evidence>
<dbReference type="OrthoDB" id="1875751at2759"/>
<feature type="compositionally biased region" description="Basic and acidic residues" evidence="6">
    <location>
        <begin position="195"/>
        <end position="205"/>
    </location>
</feature>
<dbReference type="PANTHER" id="PTHR48032">
    <property type="entry name" value="RNA-BINDING PROTEIN MUSASHI HOMOLOG RBP6"/>
    <property type="match status" value="1"/>
</dbReference>
<feature type="compositionally biased region" description="Gly residues" evidence="6">
    <location>
        <begin position="226"/>
        <end position="239"/>
    </location>
</feature>
<keyword evidence="2" id="KW-0963">Cytoplasm</keyword>
<evidence type="ECO:0000313" key="9">
    <source>
        <dbReference type="Proteomes" id="UP000887568"/>
    </source>
</evidence>
<keyword evidence="3" id="KW-0677">Repeat</keyword>
<dbReference type="GeneID" id="119744349"/>
<feature type="compositionally biased region" description="Polar residues" evidence="6">
    <location>
        <begin position="385"/>
        <end position="397"/>
    </location>
</feature>
<name>A0A914BJ62_PATMI</name>